<protein>
    <submittedName>
        <fullName evidence="2">NPCBM/NEW2 domain-containing protein</fullName>
    </submittedName>
</protein>
<proteinExistence type="predicted"/>
<evidence type="ECO:0000313" key="3">
    <source>
        <dbReference type="Proteomes" id="UP001205612"/>
    </source>
</evidence>
<dbReference type="Proteomes" id="UP001205612">
    <property type="component" value="Unassembled WGS sequence"/>
</dbReference>
<feature type="domain" description="Glycosyl hydrolase family 98 putative carbohydrate-binding module" evidence="1">
    <location>
        <begin position="1"/>
        <end position="135"/>
    </location>
</feature>
<dbReference type="RefSeq" id="WP_258777944.1">
    <property type="nucleotide sequence ID" value="NZ_JANUGP010000006.1"/>
</dbReference>
<dbReference type="InterPro" id="IPR038637">
    <property type="entry name" value="NPCBM_sf"/>
</dbReference>
<organism evidence="2 3">
    <name type="scientific">Streptomyces pyxinicus</name>
    <dbReference type="NCBI Taxonomy" id="2970331"/>
    <lineage>
        <taxon>Bacteria</taxon>
        <taxon>Bacillati</taxon>
        <taxon>Actinomycetota</taxon>
        <taxon>Actinomycetes</taxon>
        <taxon>Kitasatosporales</taxon>
        <taxon>Streptomycetaceae</taxon>
        <taxon>Streptomyces</taxon>
    </lineage>
</organism>
<reference evidence="2 3" key="1">
    <citation type="submission" date="2022-08" db="EMBL/GenBank/DDBJ databases">
        <authorList>
            <person name="Somphong A."/>
            <person name="Phongsopitanun W."/>
        </authorList>
    </citation>
    <scope>NUCLEOTIDE SEQUENCE [LARGE SCALE GENOMIC DNA]</scope>
    <source>
        <strain evidence="2 3">LP11</strain>
    </source>
</reference>
<feature type="non-terminal residue" evidence="2">
    <location>
        <position position="1"/>
    </location>
</feature>
<dbReference type="InterPro" id="IPR013222">
    <property type="entry name" value="Glyco_hyd_98_carb-bd"/>
</dbReference>
<dbReference type="Pfam" id="PF08305">
    <property type="entry name" value="NPCBM"/>
    <property type="match status" value="1"/>
</dbReference>
<evidence type="ECO:0000313" key="2">
    <source>
        <dbReference type="EMBL" id="MCS0601540.1"/>
    </source>
</evidence>
<dbReference type="InterPro" id="IPR008979">
    <property type="entry name" value="Galactose-bd-like_sf"/>
</dbReference>
<comment type="caution">
    <text evidence="2">The sequence shown here is derived from an EMBL/GenBank/DDBJ whole genome shotgun (WGS) entry which is preliminary data.</text>
</comment>
<dbReference type="SMART" id="SM00776">
    <property type="entry name" value="NPCBM"/>
    <property type="match status" value="1"/>
</dbReference>
<sequence length="136" mass="14907">DYDLDGDGTRPEIALLGSSWVWQRYGVTIGGKQYAPGVTVHGRSSVTVDLNRECTAYDALAGVDDLTLGLGKVSFSVWADGTRLWRSGTVRGRDQAVPVHVDLTGRKTVRLVVEPHSGLFDRTALADWARSRFTCR</sequence>
<dbReference type="Gene3D" id="2.60.120.1060">
    <property type="entry name" value="NPCBM/NEW2 domain"/>
    <property type="match status" value="1"/>
</dbReference>
<gene>
    <name evidence="2" type="ORF">NX794_09905</name>
</gene>
<dbReference type="SUPFAM" id="SSF49785">
    <property type="entry name" value="Galactose-binding domain-like"/>
    <property type="match status" value="1"/>
</dbReference>
<name>A0ABT2AZ77_9ACTN</name>
<accession>A0ABT2AZ77</accession>
<dbReference type="EMBL" id="JANUGP010000006">
    <property type="protein sequence ID" value="MCS0601540.1"/>
    <property type="molecule type" value="Genomic_DNA"/>
</dbReference>
<evidence type="ECO:0000259" key="1">
    <source>
        <dbReference type="SMART" id="SM00776"/>
    </source>
</evidence>
<keyword evidence="3" id="KW-1185">Reference proteome</keyword>